<reference evidence="1" key="1">
    <citation type="journal article" date="2020" name="Stud. Mycol.">
        <title>101 Dothideomycetes genomes: a test case for predicting lifestyles and emergence of pathogens.</title>
        <authorList>
            <person name="Haridas S."/>
            <person name="Albert R."/>
            <person name="Binder M."/>
            <person name="Bloem J."/>
            <person name="Labutti K."/>
            <person name="Salamov A."/>
            <person name="Andreopoulos B."/>
            <person name="Baker S."/>
            <person name="Barry K."/>
            <person name="Bills G."/>
            <person name="Bluhm B."/>
            <person name="Cannon C."/>
            <person name="Castanera R."/>
            <person name="Culley D."/>
            <person name="Daum C."/>
            <person name="Ezra D."/>
            <person name="Gonzalez J."/>
            <person name="Henrissat B."/>
            <person name="Kuo A."/>
            <person name="Liang C."/>
            <person name="Lipzen A."/>
            <person name="Lutzoni F."/>
            <person name="Magnuson J."/>
            <person name="Mondo S."/>
            <person name="Nolan M."/>
            <person name="Ohm R."/>
            <person name="Pangilinan J."/>
            <person name="Park H.-J."/>
            <person name="Ramirez L."/>
            <person name="Alfaro M."/>
            <person name="Sun H."/>
            <person name="Tritt A."/>
            <person name="Yoshinaga Y."/>
            <person name="Zwiers L.-H."/>
            <person name="Turgeon B."/>
            <person name="Goodwin S."/>
            <person name="Spatafora J."/>
            <person name="Crous P."/>
            <person name="Grigoriev I."/>
        </authorList>
    </citation>
    <scope>NUCLEOTIDE SEQUENCE</scope>
    <source>
        <strain evidence="1">CBS 627.86</strain>
    </source>
</reference>
<evidence type="ECO:0000313" key="1">
    <source>
        <dbReference type="EMBL" id="KAF2106426.1"/>
    </source>
</evidence>
<keyword evidence="2" id="KW-1185">Reference proteome</keyword>
<evidence type="ECO:0000313" key="2">
    <source>
        <dbReference type="Proteomes" id="UP000799770"/>
    </source>
</evidence>
<dbReference type="EMBL" id="ML977362">
    <property type="protein sequence ID" value="KAF2106426.1"/>
    <property type="molecule type" value="Genomic_DNA"/>
</dbReference>
<organism evidence="1 2">
    <name type="scientific">Lophiotrema nucula</name>
    <dbReference type="NCBI Taxonomy" id="690887"/>
    <lineage>
        <taxon>Eukaryota</taxon>
        <taxon>Fungi</taxon>
        <taxon>Dikarya</taxon>
        <taxon>Ascomycota</taxon>
        <taxon>Pezizomycotina</taxon>
        <taxon>Dothideomycetes</taxon>
        <taxon>Pleosporomycetidae</taxon>
        <taxon>Pleosporales</taxon>
        <taxon>Lophiotremataceae</taxon>
        <taxon>Lophiotrema</taxon>
    </lineage>
</organism>
<accession>A0A6A5YH60</accession>
<sequence>MTGNDKLCCYALVYAHQHDNNQRGGSKPIGDMNPAERKESWSSTYSLDTLQLAFNPYEMILTSRCNLALDEWVLLFKISFVHLMESAYNHLRSGNGGCRRLCGSKKFKISEHFVFGGQLRAVCEERDFFHEDLLYFRDTSCHEADGGLDESNDDTS</sequence>
<protein>
    <submittedName>
        <fullName evidence="1">Uncharacterized protein</fullName>
    </submittedName>
</protein>
<name>A0A6A5YH60_9PLEO</name>
<dbReference type="AlphaFoldDB" id="A0A6A5YH60"/>
<dbReference type="Proteomes" id="UP000799770">
    <property type="component" value="Unassembled WGS sequence"/>
</dbReference>
<proteinExistence type="predicted"/>
<gene>
    <name evidence="1" type="ORF">BDV96DRAFT_694113</name>
</gene>